<comment type="caution">
    <text evidence="1">The sequence shown here is derived from an EMBL/GenBank/DDBJ whole genome shotgun (WGS) entry which is preliminary data.</text>
</comment>
<reference evidence="1 2" key="1">
    <citation type="submission" date="2020-08" db="EMBL/GenBank/DDBJ databases">
        <title>Genomic Encyclopedia of Type Strains, Phase IV (KMG-IV): sequencing the most valuable type-strain genomes for metagenomic binning, comparative biology and taxonomic classification.</title>
        <authorList>
            <person name="Goeker M."/>
        </authorList>
    </citation>
    <scope>NUCLEOTIDE SEQUENCE [LARGE SCALE GENOMIC DNA]</scope>
    <source>
        <strain evidence="1 2">DSM 101806</strain>
    </source>
</reference>
<proteinExistence type="predicted"/>
<sequence length="29" mass="3269">MTGFLLYGVDEEAVDERPFGCEPLVDRLP</sequence>
<dbReference type="Proteomes" id="UP000557392">
    <property type="component" value="Unassembled WGS sequence"/>
</dbReference>
<accession>A0A7W6NVD0</accession>
<evidence type="ECO:0000313" key="1">
    <source>
        <dbReference type="EMBL" id="MBB4097954.1"/>
    </source>
</evidence>
<keyword evidence="2" id="KW-1185">Reference proteome</keyword>
<dbReference type="AlphaFoldDB" id="A0A7W6NVD0"/>
<organism evidence="1 2">
    <name type="scientific">Sphingomonas kyeonggiensis</name>
    <dbReference type="NCBI Taxonomy" id="1268553"/>
    <lineage>
        <taxon>Bacteria</taxon>
        <taxon>Pseudomonadati</taxon>
        <taxon>Pseudomonadota</taxon>
        <taxon>Alphaproteobacteria</taxon>
        <taxon>Sphingomonadales</taxon>
        <taxon>Sphingomonadaceae</taxon>
        <taxon>Sphingomonas</taxon>
    </lineage>
</organism>
<gene>
    <name evidence="1" type="ORF">GGR46_001487</name>
</gene>
<dbReference type="EMBL" id="JACIEH010000001">
    <property type="protein sequence ID" value="MBB4097954.1"/>
    <property type="molecule type" value="Genomic_DNA"/>
</dbReference>
<name>A0A7W6NVD0_9SPHN</name>
<protein>
    <submittedName>
        <fullName evidence="1">Uncharacterized protein</fullName>
    </submittedName>
</protein>
<evidence type="ECO:0000313" key="2">
    <source>
        <dbReference type="Proteomes" id="UP000557392"/>
    </source>
</evidence>